<reference evidence="2 3" key="1">
    <citation type="journal article" date="2019" name="Int. J. Syst. Evol. Microbiol.">
        <title>The Global Catalogue of Microorganisms (GCM) 10K type strain sequencing project: providing services to taxonomists for standard genome sequencing and annotation.</title>
        <authorList>
            <consortium name="The Broad Institute Genomics Platform"/>
            <consortium name="The Broad Institute Genome Sequencing Center for Infectious Disease"/>
            <person name="Wu L."/>
            <person name="Ma J."/>
        </authorList>
    </citation>
    <scope>NUCLEOTIDE SEQUENCE [LARGE SCALE GENOMIC DNA]</scope>
    <source>
        <strain evidence="2 3">JCM 6242</strain>
    </source>
</reference>
<evidence type="ECO:0000313" key="3">
    <source>
        <dbReference type="Proteomes" id="UP001500831"/>
    </source>
</evidence>
<keyword evidence="3" id="KW-1185">Reference proteome</keyword>
<accession>A0ABN3VZ39</accession>
<organism evidence="2 3">
    <name type="scientific">Streptosporangium fragile</name>
    <dbReference type="NCBI Taxonomy" id="46186"/>
    <lineage>
        <taxon>Bacteria</taxon>
        <taxon>Bacillati</taxon>
        <taxon>Actinomycetota</taxon>
        <taxon>Actinomycetes</taxon>
        <taxon>Streptosporangiales</taxon>
        <taxon>Streptosporangiaceae</taxon>
        <taxon>Streptosporangium</taxon>
    </lineage>
</organism>
<gene>
    <name evidence="2" type="ORF">GCM10010517_40830</name>
</gene>
<dbReference type="InterPro" id="IPR036513">
    <property type="entry name" value="STAS_dom_sf"/>
</dbReference>
<comment type="caution">
    <text evidence="2">The sequence shown here is derived from an EMBL/GenBank/DDBJ whole genome shotgun (WGS) entry which is preliminary data.</text>
</comment>
<dbReference type="Gene3D" id="3.30.750.24">
    <property type="entry name" value="STAS domain"/>
    <property type="match status" value="1"/>
</dbReference>
<evidence type="ECO:0000259" key="1">
    <source>
        <dbReference type="PROSITE" id="PS50801"/>
    </source>
</evidence>
<dbReference type="PROSITE" id="PS50801">
    <property type="entry name" value="STAS"/>
    <property type="match status" value="1"/>
</dbReference>
<protein>
    <recommendedName>
        <fullName evidence="1">STAS domain-containing protein</fullName>
    </recommendedName>
</protein>
<sequence>MTVVSVAGDLDLATAPGLREHLRAAARPPAASVLIVDVAQVAFCTSSNKL</sequence>
<name>A0ABN3VZ39_9ACTN</name>
<dbReference type="Proteomes" id="UP001500831">
    <property type="component" value="Unassembled WGS sequence"/>
</dbReference>
<evidence type="ECO:0000313" key="2">
    <source>
        <dbReference type="EMBL" id="GAA2878731.1"/>
    </source>
</evidence>
<proteinExistence type="predicted"/>
<feature type="domain" description="STAS" evidence="1">
    <location>
        <begin position="1"/>
        <end position="50"/>
    </location>
</feature>
<dbReference type="EMBL" id="BAAAVI010000028">
    <property type="protein sequence ID" value="GAA2878731.1"/>
    <property type="molecule type" value="Genomic_DNA"/>
</dbReference>
<dbReference type="InterPro" id="IPR002645">
    <property type="entry name" value="STAS_dom"/>
</dbReference>
<dbReference type="SUPFAM" id="SSF52091">
    <property type="entry name" value="SpoIIaa-like"/>
    <property type="match status" value="1"/>
</dbReference>